<dbReference type="EMBL" id="BPLR01018972">
    <property type="protein sequence ID" value="GIZ03574.1"/>
    <property type="molecule type" value="Genomic_DNA"/>
</dbReference>
<keyword evidence="2" id="KW-1185">Reference proteome</keyword>
<dbReference type="AlphaFoldDB" id="A0AAV4Y9J8"/>
<evidence type="ECO:0000313" key="1">
    <source>
        <dbReference type="EMBL" id="GIZ03574.1"/>
    </source>
</evidence>
<dbReference type="InterPro" id="IPR005312">
    <property type="entry name" value="DUF1759"/>
</dbReference>
<name>A0AAV4Y9J8_CAEEX</name>
<accession>A0AAV4Y9J8</accession>
<evidence type="ECO:0000313" key="2">
    <source>
        <dbReference type="Proteomes" id="UP001054945"/>
    </source>
</evidence>
<reference evidence="1 2" key="1">
    <citation type="submission" date="2021-06" db="EMBL/GenBank/DDBJ databases">
        <title>Caerostris extrusa draft genome.</title>
        <authorList>
            <person name="Kono N."/>
            <person name="Arakawa K."/>
        </authorList>
    </citation>
    <scope>NUCLEOTIDE SEQUENCE [LARGE SCALE GENOMIC DNA]</scope>
</reference>
<comment type="caution">
    <text evidence="1">The sequence shown here is derived from an EMBL/GenBank/DDBJ whole genome shotgun (WGS) entry which is preliminary data.</text>
</comment>
<organism evidence="1 2">
    <name type="scientific">Caerostris extrusa</name>
    <name type="common">Bark spider</name>
    <name type="synonym">Caerostris bankana</name>
    <dbReference type="NCBI Taxonomy" id="172846"/>
    <lineage>
        <taxon>Eukaryota</taxon>
        <taxon>Metazoa</taxon>
        <taxon>Ecdysozoa</taxon>
        <taxon>Arthropoda</taxon>
        <taxon>Chelicerata</taxon>
        <taxon>Arachnida</taxon>
        <taxon>Araneae</taxon>
        <taxon>Araneomorphae</taxon>
        <taxon>Entelegynae</taxon>
        <taxon>Araneoidea</taxon>
        <taxon>Araneidae</taxon>
        <taxon>Caerostris</taxon>
    </lineage>
</organism>
<dbReference type="Pfam" id="PF03564">
    <property type="entry name" value="DUF1759"/>
    <property type="match status" value="1"/>
</dbReference>
<proteinExistence type="predicted"/>
<dbReference type="Proteomes" id="UP001054945">
    <property type="component" value="Unassembled WGS sequence"/>
</dbReference>
<gene>
    <name evidence="1" type="ORF">CEXT_137241</name>
</gene>
<sequence length="141" mass="16363">MAAELIKLRGFEKAALTRIATFLTTVSSETSIISIKTDFLGSNIYLDYWEEGPMAVIQQIPKTYDSYEEAWTKLMNRYDKKKTNRENLLTTFFSKNSISYVNNSNLRLLADNSEQVVRGLKYVDKGYRARYLDHLHAFKQS</sequence>
<protein>
    <submittedName>
        <fullName evidence="1">Uncharacterized protein</fullName>
    </submittedName>
</protein>